<gene>
    <name evidence="3" type="ORF">ACGRVM_14815</name>
</gene>
<proteinExistence type="predicted"/>
<sequence length="345" mass="35395">MSLSKHLIASVAAVSSAGMAHATESLNVSAYGGSWGDALASCIFTPFESETGIAIKLEPSASTVTLSKLQAEASAPVMDVAWMDGGVSELARDSGVVAAIDPAMAPGLSGVANQAKYMTEGGDIYAVGNGYFAVGIVYNTEEITTPPTSWEDLWNPDYAGRVILPSAVNSIGVPVFAAFNSLAGGTLEDLAPGVEKMSALEAALFFDSSGVANSGFQTGEGVIGAHYATQAFTMADGGLPIAYAIPEEGAMASDIRIHIVKGTDDLEAAHQLVDFAVQPAQAGCLAAALQVGPATEGVDLPADVAARMPWGPNGSIDDLAVADWSSINAHRDQLNEAWSRIATSQ</sequence>
<organism evidence="3 4">
    <name type="scientific">Roseovarius aquimarinus</name>
    <dbReference type="NCBI Taxonomy" id="1229156"/>
    <lineage>
        <taxon>Bacteria</taxon>
        <taxon>Pseudomonadati</taxon>
        <taxon>Pseudomonadota</taxon>
        <taxon>Alphaproteobacteria</taxon>
        <taxon>Rhodobacterales</taxon>
        <taxon>Roseobacteraceae</taxon>
        <taxon>Roseovarius</taxon>
    </lineage>
</organism>
<feature type="chain" id="PRO_5047384994" evidence="2">
    <location>
        <begin position="23"/>
        <end position="345"/>
    </location>
</feature>
<dbReference type="SUPFAM" id="SSF53850">
    <property type="entry name" value="Periplasmic binding protein-like II"/>
    <property type="match status" value="1"/>
</dbReference>
<reference evidence="3 4" key="1">
    <citation type="submission" date="2024-10" db="EMBL/GenBank/DDBJ databases">
        <authorList>
            <person name="Yang X.-N."/>
        </authorList>
    </citation>
    <scope>NUCLEOTIDE SEQUENCE [LARGE SCALE GENOMIC DNA]</scope>
    <source>
        <strain evidence="3 4">CAU 1059</strain>
    </source>
</reference>
<evidence type="ECO:0000313" key="3">
    <source>
        <dbReference type="EMBL" id="MFH0255175.1"/>
    </source>
</evidence>
<dbReference type="RefSeq" id="WP_377173321.1">
    <property type="nucleotide sequence ID" value="NZ_JBHTJC010000009.1"/>
</dbReference>
<evidence type="ECO:0000256" key="1">
    <source>
        <dbReference type="ARBA" id="ARBA00022729"/>
    </source>
</evidence>
<dbReference type="PANTHER" id="PTHR30006:SF2">
    <property type="entry name" value="ABC TRANSPORTER SUBSTRATE-BINDING PROTEIN"/>
    <property type="match status" value="1"/>
</dbReference>
<dbReference type="Gene3D" id="3.40.190.10">
    <property type="entry name" value="Periplasmic binding protein-like II"/>
    <property type="match status" value="2"/>
</dbReference>
<protein>
    <submittedName>
        <fullName evidence="3">ABC transporter substrate-binding protein</fullName>
    </submittedName>
</protein>
<dbReference type="Proteomes" id="UP001607157">
    <property type="component" value="Unassembled WGS sequence"/>
</dbReference>
<dbReference type="EMBL" id="JBIHMM010000004">
    <property type="protein sequence ID" value="MFH0255175.1"/>
    <property type="molecule type" value="Genomic_DNA"/>
</dbReference>
<dbReference type="InterPro" id="IPR001188">
    <property type="entry name" value="Sperm_putr-bd"/>
</dbReference>
<keyword evidence="1 2" id="KW-0732">Signal</keyword>
<dbReference type="InterPro" id="IPR006059">
    <property type="entry name" value="SBP"/>
</dbReference>
<feature type="signal peptide" evidence="2">
    <location>
        <begin position="1"/>
        <end position="22"/>
    </location>
</feature>
<dbReference type="PANTHER" id="PTHR30006">
    <property type="entry name" value="THIAMINE-BINDING PERIPLASMIC PROTEIN-RELATED"/>
    <property type="match status" value="1"/>
</dbReference>
<dbReference type="PRINTS" id="PR00909">
    <property type="entry name" value="SPERMDNBNDNG"/>
</dbReference>
<keyword evidence="4" id="KW-1185">Reference proteome</keyword>
<evidence type="ECO:0000313" key="4">
    <source>
        <dbReference type="Proteomes" id="UP001607157"/>
    </source>
</evidence>
<dbReference type="CDD" id="cd13589">
    <property type="entry name" value="PBP2_polyamine_RpCGA009"/>
    <property type="match status" value="1"/>
</dbReference>
<comment type="caution">
    <text evidence="3">The sequence shown here is derived from an EMBL/GenBank/DDBJ whole genome shotgun (WGS) entry which is preliminary data.</text>
</comment>
<name>A0ABW7ICU2_9RHOB</name>
<accession>A0ABW7ICU2</accession>
<dbReference type="Pfam" id="PF13416">
    <property type="entry name" value="SBP_bac_8"/>
    <property type="match status" value="1"/>
</dbReference>
<evidence type="ECO:0000256" key="2">
    <source>
        <dbReference type="SAM" id="SignalP"/>
    </source>
</evidence>